<gene>
    <name evidence="1" type="ORF">POCULU_LOCUS7531</name>
</gene>
<feature type="non-terminal residue" evidence="1">
    <location>
        <position position="100"/>
    </location>
</feature>
<keyword evidence="2" id="KW-1185">Reference proteome</keyword>
<sequence length="100" mass="11092">MCSVRKNQENQQIRDAIDNSITVLDTIEPNYQFSAESGISNMNTTVTSSAALETETIWVERLLTGSVDVIDLLTRWEESSDKQLAALRNVLCAENPPGAY</sequence>
<dbReference type="EMBL" id="CAJVPJ010001746">
    <property type="protein sequence ID" value="CAG8602345.1"/>
    <property type="molecule type" value="Genomic_DNA"/>
</dbReference>
<protein>
    <submittedName>
        <fullName evidence="1">4498_t:CDS:1</fullName>
    </submittedName>
</protein>
<evidence type="ECO:0000313" key="1">
    <source>
        <dbReference type="EMBL" id="CAG8602345.1"/>
    </source>
</evidence>
<accession>A0A9N9GHB2</accession>
<organism evidence="1 2">
    <name type="scientific">Paraglomus occultum</name>
    <dbReference type="NCBI Taxonomy" id="144539"/>
    <lineage>
        <taxon>Eukaryota</taxon>
        <taxon>Fungi</taxon>
        <taxon>Fungi incertae sedis</taxon>
        <taxon>Mucoromycota</taxon>
        <taxon>Glomeromycotina</taxon>
        <taxon>Glomeromycetes</taxon>
        <taxon>Paraglomerales</taxon>
        <taxon>Paraglomeraceae</taxon>
        <taxon>Paraglomus</taxon>
    </lineage>
</organism>
<dbReference type="AlphaFoldDB" id="A0A9N9GHB2"/>
<name>A0A9N9GHB2_9GLOM</name>
<proteinExistence type="predicted"/>
<comment type="caution">
    <text evidence="1">The sequence shown here is derived from an EMBL/GenBank/DDBJ whole genome shotgun (WGS) entry which is preliminary data.</text>
</comment>
<evidence type="ECO:0000313" key="2">
    <source>
        <dbReference type="Proteomes" id="UP000789572"/>
    </source>
</evidence>
<reference evidence="1" key="1">
    <citation type="submission" date="2021-06" db="EMBL/GenBank/DDBJ databases">
        <authorList>
            <person name="Kallberg Y."/>
            <person name="Tangrot J."/>
            <person name="Rosling A."/>
        </authorList>
    </citation>
    <scope>NUCLEOTIDE SEQUENCE</scope>
    <source>
        <strain evidence="1">IA702</strain>
    </source>
</reference>
<dbReference type="Proteomes" id="UP000789572">
    <property type="component" value="Unassembled WGS sequence"/>
</dbReference>